<dbReference type="EMBL" id="CDMZ01000312">
    <property type="protein sequence ID" value="CEM11555.1"/>
    <property type="molecule type" value="Genomic_DNA"/>
</dbReference>
<dbReference type="VEuPathDB" id="CryptoDB:Cvel_16580"/>
<accession>A0A0G4FED6</accession>
<name>A0A0G4FED6_9ALVE</name>
<gene>
    <name evidence="1" type="ORF">Cvel_16580</name>
</gene>
<organism evidence="1">
    <name type="scientific">Chromera velia CCMP2878</name>
    <dbReference type="NCBI Taxonomy" id="1169474"/>
    <lineage>
        <taxon>Eukaryota</taxon>
        <taxon>Sar</taxon>
        <taxon>Alveolata</taxon>
        <taxon>Colpodellida</taxon>
        <taxon>Chromeraceae</taxon>
        <taxon>Chromera</taxon>
    </lineage>
</organism>
<evidence type="ECO:0000313" key="1">
    <source>
        <dbReference type="EMBL" id="CEM11555.1"/>
    </source>
</evidence>
<reference evidence="1" key="1">
    <citation type="submission" date="2014-11" db="EMBL/GenBank/DDBJ databases">
        <authorList>
            <person name="Otto D Thomas"/>
            <person name="Naeem Raeece"/>
        </authorList>
    </citation>
    <scope>NUCLEOTIDE SEQUENCE</scope>
</reference>
<sequence length="80" mass="8932">MEDYLQELEAWRASFFSSLHIAFQGIEFVKNLMRGKAAESTGAAAAAATVAPYVNEKDVSDLKEIKKMGEEFLRKVSGRF</sequence>
<proteinExistence type="predicted"/>
<protein>
    <submittedName>
        <fullName evidence="1">Uncharacterized protein</fullName>
    </submittedName>
</protein>
<dbReference type="AlphaFoldDB" id="A0A0G4FED6"/>